<dbReference type="Proteomes" id="UP001596189">
    <property type="component" value="Unassembled WGS sequence"/>
</dbReference>
<reference evidence="4" key="1">
    <citation type="journal article" date="2019" name="Int. J. Syst. Evol. Microbiol.">
        <title>The Global Catalogue of Microorganisms (GCM) 10K type strain sequencing project: providing services to taxonomists for standard genome sequencing and annotation.</title>
        <authorList>
            <consortium name="The Broad Institute Genomics Platform"/>
            <consortium name="The Broad Institute Genome Sequencing Center for Infectious Disease"/>
            <person name="Wu L."/>
            <person name="Ma J."/>
        </authorList>
    </citation>
    <scope>NUCLEOTIDE SEQUENCE [LARGE SCALE GENOMIC DNA]</scope>
    <source>
        <strain evidence="4">KACC 14249</strain>
    </source>
</reference>
<protein>
    <submittedName>
        <fullName evidence="3">Aromatic acid exporter family protein</fullName>
    </submittedName>
</protein>
<gene>
    <name evidence="3" type="ORF">ACFQDO_14690</name>
</gene>
<organism evidence="3 4">
    <name type="scientific">Angustibacter luteus</name>
    <dbReference type="NCBI Taxonomy" id="658456"/>
    <lineage>
        <taxon>Bacteria</taxon>
        <taxon>Bacillati</taxon>
        <taxon>Actinomycetota</taxon>
        <taxon>Actinomycetes</taxon>
        <taxon>Kineosporiales</taxon>
        <taxon>Kineosporiaceae</taxon>
    </lineage>
</organism>
<keyword evidence="2" id="KW-0472">Membrane</keyword>
<dbReference type="RefSeq" id="WP_345714923.1">
    <property type="nucleotide sequence ID" value="NZ_BAABFP010000002.1"/>
</dbReference>
<evidence type="ECO:0000256" key="1">
    <source>
        <dbReference type="SAM" id="MobiDB-lite"/>
    </source>
</evidence>
<proteinExistence type="predicted"/>
<evidence type="ECO:0000313" key="4">
    <source>
        <dbReference type="Proteomes" id="UP001596189"/>
    </source>
</evidence>
<sequence>MSAASHAERSRWRAVSRWAWPGHPDRWRDVPRRLRPTMVTVTRLTSAAVVAYLISLAVTDGAIDLTGPLTALLVVQASAFSTIKMGAVRVGAVLAGILVATLLSAWVGLTWWSLGAAIAASLVLAKVLRLGEQALEAPISAMLILGVSNHDVAAETRILNTLIGAAVGITFNLVYPPALPTGAARGAVLRVVEAAAGPLDSAADALVDGPVQRRQVEEWIDRARAASRQVASATETIAWLKDSRRFNTRALGTVDVEPVLASGLDTLEQCLLAIRALFTVIEAEIPASSRPEDPYGAELRDAFAVVLHDTADCLRAFGSLVVAEAEGREDETEQALAESLDTFRETQAILTELIMVDAQENTSSWLLRASILAALEQVLARLNLEDRARVHQSWKDEQSSRPLAQLPRLVEGVLPHPERPYPRGLQPGAGRLRRRRR</sequence>
<keyword evidence="4" id="KW-1185">Reference proteome</keyword>
<name>A0ABW1JHN0_9ACTN</name>
<comment type="caution">
    <text evidence="3">The sequence shown here is derived from an EMBL/GenBank/DDBJ whole genome shotgun (WGS) entry which is preliminary data.</text>
</comment>
<dbReference type="EMBL" id="JBHSRD010000004">
    <property type="protein sequence ID" value="MFC6008382.1"/>
    <property type="molecule type" value="Genomic_DNA"/>
</dbReference>
<accession>A0ABW1JHN0</accession>
<evidence type="ECO:0000256" key="2">
    <source>
        <dbReference type="SAM" id="Phobius"/>
    </source>
</evidence>
<keyword evidence="2" id="KW-0812">Transmembrane</keyword>
<feature type="transmembrane region" description="Helical" evidence="2">
    <location>
        <begin position="90"/>
        <end position="114"/>
    </location>
</feature>
<keyword evidence="2" id="KW-1133">Transmembrane helix</keyword>
<evidence type="ECO:0000313" key="3">
    <source>
        <dbReference type="EMBL" id="MFC6008382.1"/>
    </source>
</evidence>
<feature type="region of interest" description="Disordered" evidence="1">
    <location>
        <begin position="414"/>
        <end position="437"/>
    </location>
</feature>